<feature type="domain" description="L-tryptophan decarboxylase PsiD-like" evidence="3">
    <location>
        <begin position="53"/>
        <end position="191"/>
    </location>
</feature>
<dbReference type="AlphaFoldDB" id="A0A0B2WYD9"/>
<dbReference type="GO" id="GO:0004609">
    <property type="term" value="F:phosphatidylserine decarboxylase activity"/>
    <property type="evidence" value="ECO:0007669"/>
    <property type="project" value="InterPro"/>
</dbReference>
<name>A0A0B2WYD9_METAS</name>
<reference evidence="4 5" key="1">
    <citation type="journal article" date="2014" name="Proc. Natl. Acad. Sci. U.S.A.">
        <title>Trajectory and genomic determinants of fungal-pathogen speciation and host adaptation.</title>
        <authorList>
            <person name="Hu X."/>
            <person name="Xiao G."/>
            <person name="Zheng P."/>
            <person name="Shang Y."/>
            <person name="Su Y."/>
            <person name="Zhang X."/>
            <person name="Liu X."/>
            <person name="Zhan S."/>
            <person name="St Leger R.J."/>
            <person name="Wang C."/>
        </authorList>
    </citation>
    <scope>NUCLEOTIDE SEQUENCE [LARGE SCALE GENOMIC DNA]</scope>
    <source>
        <strain evidence="4 5">ARSEF 1941</strain>
    </source>
</reference>
<dbReference type="PANTHER" id="PTHR10067:SF9">
    <property type="entry name" value="PHOSPHATIDYLSERINE DECARBOXYLASE FAMILY PROTEIN (AFU_ORTHOLOGUE AFUA_7G01730)"/>
    <property type="match status" value="1"/>
</dbReference>
<dbReference type="GO" id="GO:0006646">
    <property type="term" value="P:phosphatidylethanolamine biosynthetic process"/>
    <property type="evidence" value="ECO:0007669"/>
    <property type="project" value="TreeGrafter"/>
</dbReference>
<keyword evidence="2" id="KW-0456">Lyase</keyword>
<keyword evidence="5" id="KW-1185">Reference proteome</keyword>
<comment type="caution">
    <text evidence="4">The sequence shown here is derived from an EMBL/GenBank/DDBJ whole genome shotgun (WGS) entry which is preliminary data.</text>
</comment>
<dbReference type="RefSeq" id="XP_040679508.1">
    <property type="nucleotide sequence ID" value="XM_040822365.1"/>
</dbReference>
<evidence type="ECO:0000259" key="3">
    <source>
        <dbReference type="Pfam" id="PF12588"/>
    </source>
</evidence>
<gene>
    <name evidence="4" type="ORF">MAM_03566</name>
</gene>
<dbReference type="EMBL" id="AZHE01000007">
    <property type="protein sequence ID" value="KHN98442.1"/>
    <property type="molecule type" value="Genomic_DNA"/>
</dbReference>
<dbReference type="Pfam" id="PF02666">
    <property type="entry name" value="PS_Dcarbxylase"/>
    <property type="match status" value="1"/>
</dbReference>
<sequence length="460" mass="51419">MPPPTAAVMTPVTSVPHRHGGWLPKNRAVMIDWLKNLVREIDRRDEAPLLPNEVDDLRKLIESRPDLRMLASAMLSEVPNKEPYINDPVGNRQIRDIDHLLQLFGVVMTEKAPEWSQKGYDVGLIGFPFNTVLDWPMATPSGYAFFLKPEVNEKMQAILNAWRDELLKTSDSQYVITTEENKWLSPPALKAIEDDTNVDGKERKFQDLFVCDPVADPVHWGFTSWDSFFVRQFRNIDTLRPVASPGSPEIVANACESKPYARQTKVNRRDSFWLKGQPYSLSEMLDGHAWTDTFVGGTVYQAFLSATSYHRWHSPVAGNVIRTAVLRGTYFSEPTITGFYDGNTPDPAAPDQAQGYITHVAARAIFFIEAEPPVGRLCLIFVGMADVSSCEILKKFKTGKPTRVEKGEEIGMFHHGGSTHCVLFRKGINVDFVAGADPETAKKNLALRAKLGTVTVVGDA</sequence>
<evidence type="ECO:0000256" key="1">
    <source>
        <dbReference type="ARBA" id="ARBA00022793"/>
    </source>
</evidence>
<evidence type="ECO:0000313" key="5">
    <source>
        <dbReference type="Proteomes" id="UP000030816"/>
    </source>
</evidence>
<evidence type="ECO:0000313" key="4">
    <source>
        <dbReference type="EMBL" id="KHN98442.1"/>
    </source>
</evidence>
<proteinExistence type="predicted"/>
<dbReference type="GO" id="GO:0005739">
    <property type="term" value="C:mitochondrion"/>
    <property type="evidence" value="ECO:0007669"/>
    <property type="project" value="TreeGrafter"/>
</dbReference>
<dbReference type="Proteomes" id="UP000030816">
    <property type="component" value="Unassembled WGS sequence"/>
</dbReference>
<dbReference type="STRING" id="1081103.A0A0B2WYD9"/>
<keyword evidence="1" id="KW-0210">Decarboxylase</keyword>
<dbReference type="PANTHER" id="PTHR10067">
    <property type="entry name" value="PHOSPHATIDYLSERINE DECARBOXYLASE"/>
    <property type="match status" value="1"/>
</dbReference>
<dbReference type="GeneID" id="63738021"/>
<accession>A0A0B2WYD9</accession>
<organism evidence="4 5">
    <name type="scientific">Metarhizium album (strain ARSEF 1941)</name>
    <dbReference type="NCBI Taxonomy" id="1081103"/>
    <lineage>
        <taxon>Eukaryota</taxon>
        <taxon>Fungi</taxon>
        <taxon>Dikarya</taxon>
        <taxon>Ascomycota</taxon>
        <taxon>Pezizomycotina</taxon>
        <taxon>Sordariomycetes</taxon>
        <taxon>Hypocreomycetidae</taxon>
        <taxon>Hypocreales</taxon>
        <taxon>Clavicipitaceae</taxon>
        <taxon>Metarhizium</taxon>
    </lineage>
</organism>
<evidence type="ECO:0000256" key="2">
    <source>
        <dbReference type="ARBA" id="ARBA00023239"/>
    </source>
</evidence>
<dbReference type="Pfam" id="PF12588">
    <property type="entry name" value="PSDC"/>
    <property type="match status" value="1"/>
</dbReference>
<protein>
    <submittedName>
        <fullName evidence="4">Phosphatidylserine decarboxylase family protein</fullName>
    </submittedName>
</protein>
<dbReference type="OrthoDB" id="5973539at2759"/>
<dbReference type="InterPro" id="IPR003817">
    <property type="entry name" value="PS_Dcarbxylase"/>
</dbReference>
<dbReference type="HOGENOM" id="CLU_033450_1_0_1"/>
<dbReference type="InterPro" id="IPR022237">
    <property type="entry name" value="PsiD-like"/>
</dbReference>